<keyword evidence="7" id="KW-1185">Reference proteome</keyword>
<dbReference type="InterPro" id="IPR000847">
    <property type="entry name" value="LysR_HTH_N"/>
</dbReference>
<evidence type="ECO:0000259" key="5">
    <source>
        <dbReference type="PROSITE" id="PS50931"/>
    </source>
</evidence>
<dbReference type="AlphaFoldDB" id="A0AAC9MZR6"/>
<dbReference type="InterPro" id="IPR005119">
    <property type="entry name" value="LysR_subst-bd"/>
</dbReference>
<keyword evidence="4" id="KW-0804">Transcription</keyword>
<name>A0AAC9MZR6_9PSEU</name>
<protein>
    <submittedName>
        <fullName evidence="6">Transcriptional regulator</fullName>
    </submittedName>
</protein>
<dbReference type="PRINTS" id="PR00039">
    <property type="entry name" value="HTHLYSR"/>
</dbReference>
<sequence>MAAPFTLEQLRGFVAVAEEAHFGRAAARLQMTQPPLSRQVQKLERSLGVDLLVRTTRAVLPTPAGEAFLTEARRILNLADAAPSAAQHAADGATGSLHIGFTAVTALTVLGSWIKVANTRLPAVRLTLTEMVTRDQVEALLAGELSVGLVRGVAATDVLSVRRVHAESLVLACPGGHPLTTLGRPPTLADVAEHAVITYSPVEARYLHELVITVFRNAGVEPRYVQRIGQVQSLLALVDAGLGVALVPRSSSRLRLPNLAFTEIAGLAPDLVEAQCAWRSDHDDPALAALLRLTAL</sequence>
<dbReference type="PROSITE" id="PS50931">
    <property type="entry name" value="HTH_LYSR"/>
    <property type="match status" value="1"/>
</dbReference>
<dbReference type="Gene3D" id="1.10.10.10">
    <property type="entry name" value="Winged helix-like DNA-binding domain superfamily/Winged helix DNA-binding domain"/>
    <property type="match status" value="1"/>
</dbReference>
<keyword evidence="3" id="KW-0238">DNA-binding</keyword>
<dbReference type="SUPFAM" id="SSF53850">
    <property type="entry name" value="Periplasmic binding protein-like II"/>
    <property type="match status" value="1"/>
</dbReference>
<reference evidence="7" key="1">
    <citation type="submission" date="2016-03" db="EMBL/GenBank/DDBJ databases">
        <title>Complete genome sequence of the type strain Actinoalloteichus hymeniacidonis DSM 45092.</title>
        <authorList>
            <person name="Schaffert L."/>
            <person name="Albersmeier A."/>
            <person name="Winkler A."/>
            <person name="Kalinowski J."/>
            <person name="Zotchev S."/>
            <person name="Ruckert C."/>
        </authorList>
    </citation>
    <scope>NUCLEOTIDE SEQUENCE [LARGE SCALE GENOMIC DNA]</scope>
    <source>
        <strain evidence="7">HPA177(T) (DSM 45092(T))</strain>
    </source>
</reference>
<dbReference type="PANTHER" id="PTHR30346">
    <property type="entry name" value="TRANSCRIPTIONAL DUAL REGULATOR HCAR-RELATED"/>
    <property type="match status" value="1"/>
</dbReference>
<dbReference type="PANTHER" id="PTHR30346:SF0">
    <property type="entry name" value="HCA OPERON TRANSCRIPTIONAL ACTIVATOR HCAR"/>
    <property type="match status" value="1"/>
</dbReference>
<evidence type="ECO:0000256" key="3">
    <source>
        <dbReference type="ARBA" id="ARBA00023125"/>
    </source>
</evidence>
<dbReference type="GO" id="GO:0032993">
    <property type="term" value="C:protein-DNA complex"/>
    <property type="evidence" value="ECO:0007669"/>
    <property type="project" value="TreeGrafter"/>
</dbReference>
<dbReference type="KEGG" id="ahm:TL08_19665"/>
<keyword evidence="2" id="KW-0805">Transcription regulation</keyword>
<accession>A0AAC9MZR6</accession>
<dbReference type="Proteomes" id="UP000095210">
    <property type="component" value="Chromosome"/>
</dbReference>
<comment type="similarity">
    <text evidence="1">Belongs to the LysR transcriptional regulatory family.</text>
</comment>
<proteinExistence type="inferred from homology"/>
<dbReference type="RefSeq" id="WP_069851003.1">
    <property type="nucleotide sequence ID" value="NZ_CP014859.1"/>
</dbReference>
<feature type="domain" description="HTH lysR-type" evidence="5">
    <location>
        <begin position="5"/>
        <end position="62"/>
    </location>
</feature>
<organism evidence="6 7">
    <name type="scientific">Actinoalloteichus hymeniacidonis</name>
    <dbReference type="NCBI Taxonomy" id="340345"/>
    <lineage>
        <taxon>Bacteria</taxon>
        <taxon>Bacillati</taxon>
        <taxon>Actinomycetota</taxon>
        <taxon>Actinomycetes</taxon>
        <taxon>Pseudonocardiales</taxon>
        <taxon>Pseudonocardiaceae</taxon>
        <taxon>Actinoalloteichus</taxon>
    </lineage>
</organism>
<dbReference type="FunFam" id="1.10.10.10:FF:000001">
    <property type="entry name" value="LysR family transcriptional regulator"/>
    <property type="match status" value="1"/>
</dbReference>
<dbReference type="Pfam" id="PF00126">
    <property type="entry name" value="HTH_1"/>
    <property type="match status" value="1"/>
</dbReference>
<dbReference type="InterPro" id="IPR036390">
    <property type="entry name" value="WH_DNA-bd_sf"/>
</dbReference>
<evidence type="ECO:0000256" key="2">
    <source>
        <dbReference type="ARBA" id="ARBA00023015"/>
    </source>
</evidence>
<dbReference type="EMBL" id="CP014859">
    <property type="protein sequence ID" value="AOS64724.1"/>
    <property type="molecule type" value="Genomic_DNA"/>
</dbReference>
<dbReference type="GO" id="GO:0003677">
    <property type="term" value="F:DNA binding"/>
    <property type="evidence" value="ECO:0007669"/>
    <property type="project" value="UniProtKB-KW"/>
</dbReference>
<evidence type="ECO:0000256" key="1">
    <source>
        <dbReference type="ARBA" id="ARBA00009437"/>
    </source>
</evidence>
<evidence type="ECO:0000256" key="4">
    <source>
        <dbReference type="ARBA" id="ARBA00023163"/>
    </source>
</evidence>
<evidence type="ECO:0000313" key="7">
    <source>
        <dbReference type="Proteomes" id="UP000095210"/>
    </source>
</evidence>
<dbReference type="Gene3D" id="3.40.190.10">
    <property type="entry name" value="Periplasmic binding protein-like II"/>
    <property type="match status" value="2"/>
</dbReference>
<dbReference type="GO" id="GO:0003700">
    <property type="term" value="F:DNA-binding transcription factor activity"/>
    <property type="evidence" value="ECO:0007669"/>
    <property type="project" value="InterPro"/>
</dbReference>
<dbReference type="SUPFAM" id="SSF46785">
    <property type="entry name" value="Winged helix' DNA-binding domain"/>
    <property type="match status" value="1"/>
</dbReference>
<dbReference type="Pfam" id="PF03466">
    <property type="entry name" value="LysR_substrate"/>
    <property type="match status" value="1"/>
</dbReference>
<dbReference type="InterPro" id="IPR036388">
    <property type="entry name" value="WH-like_DNA-bd_sf"/>
</dbReference>
<evidence type="ECO:0000313" key="6">
    <source>
        <dbReference type="EMBL" id="AOS64724.1"/>
    </source>
</evidence>
<gene>
    <name evidence="6" type="ORF">TL08_19665</name>
</gene>